<reference evidence="1 2" key="1">
    <citation type="journal article" date="2012" name="J. Bacteriol.">
        <title>Genome sequence of proteorhodopsin-containing sea ice bacterium Glaciecola punicea ACAM 611T.</title>
        <authorList>
            <person name="Qin Q.-L."/>
            <person name="Xie B.-B."/>
            <person name="Shu Y.-L."/>
            <person name="Rong J.-C."/>
            <person name="Zhao D.-L."/>
            <person name="Zhang X.-Y."/>
            <person name="Chen X.-L."/>
            <person name="Zhou B.-C."/>
            <person name="Zhanga Y.-Z."/>
        </authorList>
    </citation>
    <scope>NUCLEOTIDE SEQUENCE [LARGE SCALE GENOMIC DNA]</scope>
    <source>
        <strain evidence="1 2">ACAM 611</strain>
    </source>
</reference>
<evidence type="ECO:0000313" key="2">
    <source>
        <dbReference type="Proteomes" id="UP000053586"/>
    </source>
</evidence>
<organism evidence="1 2">
    <name type="scientific">Glaciecola punicea ACAM 611</name>
    <dbReference type="NCBI Taxonomy" id="1121923"/>
    <lineage>
        <taxon>Bacteria</taxon>
        <taxon>Pseudomonadati</taxon>
        <taxon>Pseudomonadota</taxon>
        <taxon>Gammaproteobacteria</taxon>
        <taxon>Alteromonadales</taxon>
        <taxon>Alteromonadaceae</taxon>
        <taxon>Glaciecola</taxon>
    </lineage>
</organism>
<keyword evidence="2" id="KW-1185">Reference proteome</keyword>
<dbReference type="Proteomes" id="UP000053586">
    <property type="component" value="Unassembled WGS sequence"/>
</dbReference>
<reference evidence="1 2" key="2">
    <citation type="journal article" date="2017" name="Antonie Van Leeuwenhoek">
        <title>Rhizobium rhizosphaerae sp. nov., a novel species isolated from rice rhizosphere.</title>
        <authorList>
            <person name="Zhao J.J."/>
            <person name="Zhang J."/>
            <person name="Zhang R.J."/>
            <person name="Zhang C.W."/>
            <person name="Yin H.Q."/>
            <person name="Zhang X.X."/>
        </authorList>
    </citation>
    <scope>NUCLEOTIDE SEQUENCE [LARGE SCALE GENOMIC DNA]</scope>
    <source>
        <strain evidence="1 2">ACAM 611</strain>
    </source>
</reference>
<evidence type="ECO:0000313" key="1">
    <source>
        <dbReference type="EMBL" id="GAB54844.1"/>
    </source>
</evidence>
<name>H5T967_9ALTE</name>
<sequence length="54" mass="6213">MLFPRRRFAHYRCVAVQVMTAVRRRGEVALWQMSTQSKEIDGPPASGRTSMAQF</sequence>
<comment type="caution">
    <text evidence="1">The sequence shown here is derived from an EMBL/GenBank/DDBJ whole genome shotgun (WGS) entry which is preliminary data.</text>
</comment>
<gene>
    <name evidence="1" type="ORF">GPUN_0705</name>
</gene>
<proteinExistence type="predicted"/>
<accession>H5T967</accession>
<dbReference type="AlphaFoldDB" id="H5T967"/>
<protein>
    <submittedName>
        <fullName evidence="1">Uncharacterized protein</fullName>
    </submittedName>
</protein>
<dbReference type="EMBL" id="BAET01000007">
    <property type="protein sequence ID" value="GAB54844.1"/>
    <property type="molecule type" value="Genomic_DNA"/>
</dbReference>